<accession>A0A7I7NF04</accession>
<dbReference type="KEGG" id="mlj:MLAC_18240"/>
<dbReference type="EMBL" id="AP022581">
    <property type="protein sequence ID" value="BBX99179.1"/>
    <property type="molecule type" value="Genomic_DNA"/>
</dbReference>
<evidence type="ECO:0000259" key="1">
    <source>
        <dbReference type="Pfam" id="PF14690"/>
    </source>
</evidence>
<feature type="domain" description="Transposase IS204/IS1001/IS1096/IS1165 zinc-finger" evidence="1">
    <location>
        <begin position="46"/>
        <end position="77"/>
    </location>
</feature>
<gene>
    <name evidence="2" type="ORF">MLAC_02430</name>
    <name evidence="3" type="ORF">MLAC_08310</name>
    <name evidence="4" type="ORF">MLAC_18240</name>
    <name evidence="5" type="ORF">MLAC_44730</name>
</gene>
<protein>
    <recommendedName>
        <fullName evidence="1">Transposase IS204/IS1001/IS1096/IS1165 zinc-finger domain-containing protein</fullName>
    </recommendedName>
</protein>
<evidence type="ECO:0000313" key="5">
    <source>
        <dbReference type="EMBL" id="BBX99179.1"/>
    </source>
</evidence>
<dbReference type="EMBL" id="AP022581">
    <property type="protein sequence ID" value="BBX96530.1"/>
    <property type="molecule type" value="Genomic_DNA"/>
</dbReference>
<name>A0A7I7NF04_9MYCO</name>
<organism evidence="2 6">
    <name type="scientific">Mycobacterium lacus</name>
    <dbReference type="NCBI Taxonomy" id="169765"/>
    <lineage>
        <taxon>Bacteria</taxon>
        <taxon>Bacillati</taxon>
        <taxon>Actinomycetota</taxon>
        <taxon>Actinomycetes</taxon>
        <taxon>Mycobacteriales</taxon>
        <taxon>Mycobacteriaceae</taxon>
        <taxon>Mycobacterium</taxon>
    </lineage>
</organism>
<dbReference type="Proteomes" id="UP000466396">
    <property type="component" value="Chromosome"/>
</dbReference>
<dbReference type="KEGG" id="mlj:MLAC_08310"/>
<dbReference type="InterPro" id="IPR029261">
    <property type="entry name" value="Transposase_Znf"/>
</dbReference>
<reference evidence="2 6" key="1">
    <citation type="journal article" date="2019" name="Emerg. Microbes Infect.">
        <title>Comprehensive subspecies identification of 175 nontuberculous mycobacteria species based on 7547 genomic profiles.</title>
        <authorList>
            <person name="Matsumoto Y."/>
            <person name="Kinjo T."/>
            <person name="Motooka D."/>
            <person name="Nabeya D."/>
            <person name="Jung N."/>
            <person name="Uechi K."/>
            <person name="Horii T."/>
            <person name="Iida T."/>
            <person name="Fujita J."/>
            <person name="Nakamura S."/>
        </authorList>
    </citation>
    <scope>NUCLEOTIDE SEQUENCE [LARGE SCALE GENOMIC DNA]</scope>
    <source>
        <strain evidence="2 6">JCM 15657</strain>
    </source>
</reference>
<evidence type="ECO:0000313" key="3">
    <source>
        <dbReference type="EMBL" id="BBX95537.1"/>
    </source>
</evidence>
<reference evidence="2" key="2">
    <citation type="submission" date="2020-02" db="EMBL/GenBank/DDBJ databases">
        <authorList>
            <person name="Matsumoto Y."/>
            <person name="Motooka D."/>
            <person name="Nakamura S."/>
        </authorList>
    </citation>
    <scope>NUCLEOTIDE SEQUENCE</scope>
    <source>
        <strain evidence="2">JCM 15657</strain>
    </source>
</reference>
<dbReference type="KEGG" id="mlj:MLAC_02430"/>
<evidence type="ECO:0000313" key="4">
    <source>
        <dbReference type="EMBL" id="BBX96530.1"/>
    </source>
</evidence>
<keyword evidence="6" id="KW-1185">Reference proteome</keyword>
<sequence>MRNVRLWRALLGVDRRTVIEDIEFAEDGDGAELVVARVRSRSGMSGRCGRCQRKAPWYDRGEGPRRWRGLDLGTIRVFFGGRGAAGELPRPWADRGDGAVGASPCWTHVCL</sequence>
<evidence type="ECO:0000313" key="6">
    <source>
        <dbReference type="Proteomes" id="UP000466396"/>
    </source>
</evidence>
<proteinExistence type="predicted"/>
<dbReference type="AlphaFoldDB" id="A0A7I7NF04"/>
<evidence type="ECO:0000313" key="2">
    <source>
        <dbReference type="EMBL" id="BBX94949.1"/>
    </source>
</evidence>
<dbReference type="EMBL" id="AP022581">
    <property type="protein sequence ID" value="BBX94949.1"/>
    <property type="molecule type" value="Genomic_DNA"/>
</dbReference>
<dbReference type="Pfam" id="PF14690">
    <property type="entry name" value="Zn_ribbon_ISL3"/>
    <property type="match status" value="1"/>
</dbReference>
<dbReference type="EMBL" id="AP022581">
    <property type="protein sequence ID" value="BBX95537.1"/>
    <property type="molecule type" value="Genomic_DNA"/>
</dbReference>
<dbReference type="KEGG" id="mlj:MLAC_44730"/>